<dbReference type="Pfam" id="PF06984">
    <property type="entry name" value="MRP-L47"/>
    <property type="match status" value="1"/>
</dbReference>
<dbReference type="Gene3D" id="6.10.330.20">
    <property type="match status" value="1"/>
</dbReference>
<dbReference type="InterPro" id="IPR010729">
    <property type="entry name" value="Ribosomal_uL29_mit"/>
</dbReference>
<keyword evidence="5" id="KW-0687">Ribonucleoprotein</keyword>
<evidence type="ECO:0000256" key="2">
    <source>
        <dbReference type="ARBA" id="ARBA00009254"/>
    </source>
</evidence>
<protein>
    <recommendedName>
        <fullName evidence="6">Large ribosomal subunit protein uL29m</fullName>
    </recommendedName>
</protein>
<dbReference type="AlphaFoldDB" id="A0A4Y7MPV8"/>
<dbReference type="OrthoDB" id="114727at2759"/>
<evidence type="ECO:0000256" key="5">
    <source>
        <dbReference type="ARBA" id="ARBA00023274"/>
    </source>
</evidence>
<dbReference type="PANTHER" id="PTHR21183">
    <property type="entry name" value="RIBOSOMAL PROTEIN L47, MITOCHONDRIAL-RELATED"/>
    <property type="match status" value="1"/>
</dbReference>
<accession>A0A4Y7MPV8</accession>
<comment type="subcellular location">
    <subcellularLocation>
        <location evidence="1">Mitochondrion</location>
    </subcellularLocation>
</comment>
<dbReference type="EMBL" id="LR011956">
    <property type="protein sequence ID" value="SVE81575.1"/>
    <property type="molecule type" value="mRNA"/>
</dbReference>
<name>A0A4Y7MPV8_9CRUS</name>
<sequence length="289" mass="33970">MVQSGKFSIGAALFVSTLKKISLTNSQESNYFQTCTNTSNKRFRFLGSFFFWRHLNLLSKKKKKGKKKKPFFRPANSTSIHMTSFKSSNLMQFFDDPKNFGASEVKSGRSWTVDELRIKSNIDLQKLWFVLLKERNMLLTMEYNCREACYLFPSPERIDKIQDSMTRLEQVIHERNDAYWQLEIGEEAPKPRAEKTLDPTDPLAAIREPMEAVTQVKDRATLKFQYLIKEKERKLKLKQKRLHEREAAMLLKYFPNMDKEALQAKYPDVNVEKLKFVQRTRGSHEFNTA</sequence>
<evidence type="ECO:0000256" key="1">
    <source>
        <dbReference type="ARBA" id="ARBA00004173"/>
    </source>
</evidence>
<evidence type="ECO:0000313" key="7">
    <source>
        <dbReference type="EMBL" id="SVE81575.1"/>
    </source>
</evidence>
<dbReference type="GO" id="GO:0005762">
    <property type="term" value="C:mitochondrial large ribosomal subunit"/>
    <property type="evidence" value="ECO:0007669"/>
    <property type="project" value="TreeGrafter"/>
</dbReference>
<dbReference type="PANTHER" id="PTHR21183:SF18">
    <property type="entry name" value="LARGE RIBOSOMAL SUBUNIT PROTEIN UL29M"/>
    <property type="match status" value="1"/>
</dbReference>
<dbReference type="GO" id="GO:0003735">
    <property type="term" value="F:structural constituent of ribosome"/>
    <property type="evidence" value="ECO:0007669"/>
    <property type="project" value="InterPro"/>
</dbReference>
<keyword evidence="4" id="KW-0496">Mitochondrion</keyword>
<reference evidence="7" key="1">
    <citation type="submission" date="2018-08" db="EMBL/GenBank/DDBJ databases">
        <authorList>
            <person name="Cornetti L."/>
        </authorList>
    </citation>
    <scope>NUCLEOTIDE SEQUENCE</scope>
    <source>
        <strain evidence="7">GB-EK1-32</strain>
    </source>
</reference>
<proteinExistence type="evidence at transcript level"/>
<evidence type="ECO:0000256" key="4">
    <source>
        <dbReference type="ARBA" id="ARBA00023128"/>
    </source>
</evidence>
<evidence type="ECO:0000256" key="6">
    <source>
        <dbReference type="ARBA" id="ARBA00035289"/>
    </source>
</evidence>
<comment type="similarity">
    <text evidence="2">Belongs to the universal ribosomal protein uL29 family.</text>
</comment>
<gene>
    <name evidence="7" type="primary">EOG090X0DBE</name>
</gene>
<dbReference type="GO" id="GO:0032543">
    <property type="term" value="P:mitochondrial translation"/>
    <property type="evidence" value="ECO:0007669"/>
    <property type="project" value="TreeGrafter"/>
</dbReference>
<organism evidence="7">
    <name type="scientific">Daphnia magna</name>
    <dbReference type="NCBI Taxonomy" id="35525"/>
    <lineage>
        <taxon>Eukaryota</taxon>
        <taxon>Metazoa</taxon>
        <taxon>Ecdysozoa</taxon>
        <taxon>Arthropoda</taxon>
        <taxon>Crustacea</taxon>
        <taxon>Branchiopoda</taxon>
        <taxon>Diplostraca</taxon>
        <taxon>Cladocera</taxon>
        <taxon>Anomopoda</taxon>
        <taxon>Daphniidae</taxon>
        <taxon>Daphnia</taxon>
    </lineage>
</organism>
<dbReference type="InterPro" id="IPR038340">
    <property type="entry name" value="MRP-L47_sf"/>
</dbReference>
<keyword evidence="3" id="KW-0689">Ribosomal protein</keyword>
<evidence type="ECO:0000256" key="3">
    <source>
        <dbReference type="ARBA" id="ARBA00022980"/>
    </source>
</evidence>